<reference evidence="1 2" key="2">
    <citation type="journal article" date="2016" name="Genome Announc.">
        <title>Complete Genome Sequences of Two Interactive Moderate Thermophiles, Paenibacillus napthalenovorans 32O-Y and Paenibacillus sp. 32O-W.</title>
        <authorList>
            <person name="Butler R.R.III."/>
            <person name="Wang J."/>
            <person name="Stark B.C."/>
            <person name="Pombert J.F."/>
        </authorList>
    </citation>
    <scope>NUCLEOTIDE SEQUENCE [LARGE SCALE GENOMIC DNA]</scope>
    <source>
        <strain evidence="1 2">32O-Y</strain>
    </source>
</reference>
<dbReference type="EMBL" id="CP013652">
    <property type="protein sequence ID" value="ALS22198.1"/>
    <property type="molecule type" value="Genomic_DNA"/>
</dbReference>
<keyword evidence="2" id="KW-1185">Reference proteome</keyword>
<dbReference type="Proteomes" id="UP000061660">
    <property type="component" value="Chromosome"/>
</dbReference>
<evidence type="ECO:0000313" key="2">
    <source>
        <dbReference type="Proteomes" id="UP000061660"/>
    </source>
</evidence>
<dbReference type="PATRIC" id="fig|162209.4.peg.1934"/>
<accession>A0A0U2VNA1</accession>
<reference evidence="2" key="1">
    <citation type="submission" date="2015-12" db="EMBL/GenBank/DDBJ databases">
        <title>Complete genome sequences of two moderately thermophilic Paenibacillus species.</title>
        <authorList>
            <person name="Butler R.III."/>
            <person name="Wang J."/>
            <person name="Stark B.C."/>
            <person name="Pombert J.-F."/>
        </authorList>
    </citation>
    <scope>NUCLEOTIDE SEQUENCE [LARGE SCALE GENOMIC DNA]</scope>
    <source>
        <strain evidence="2">32O-Y</strain>
    </source>
</reference>
<dbReference type="RefSeq" id="WP_062408515.1">
    <property type="nucleotide sequence ID" value="NZ_CP013652.1"/>
</dbReference>
<dbReference type="STRING" id="162209.IJ22_18240"/>
<organism evidence="1 2">
    <name type="scientific">Paenibacillus naphthalenovorans</name>
    <dbReference type="NCBI Taxonomy" id="162209"/>
    <lineage>
        <taxon>Bacteria</taxon>
        <taxon>Bacillati</taxon>
        <taxon>Bacillota</taxon>
        <taxon>Bacilli</taxon>
        <taxon>Bacillales</taxon>
        <taxon>Paenibacillaceae</taxon>
        <taxon>Paenibacillus</taxon>
    </lineage>
</organism>
<proteinExistence type="predicted"/>
<protein>
    <submittedName>
        <fullName evidence="1">Uncharacterized protein</fullName>
    </submittedName>
</protein>
<name>A0A0U2VNA1_9BACL</name>
<evidence type="ECO:0000313" key="1">
    <source>
        <dbReference type="EMBL" id="ALS22198.1"/>
    </source>
</evidence>
<dbReference type="OrthoDB" id="3035790at2"/>
<dbReference type="KEGG" id="pnp:IJ22_18240"/>
<dbReference type="AlphaFoldDB" id="A0A0U2VNA1"/>
<sequence length="106" mass="12615">MYKVCFVVNVLDDMGDVMKGYLKVLELPFVPTVGMKFKQGISAWMWETELGEVDPPIKEVVYNLDEEMFFCLFHIYGLSLRSSFWKEYNLEQIDRSFEFSQIKLRH</sequence>
<gene>
    <name evidence="1" type="ORF">IJ22_18240</name>
</gene>